<dbReference type="AlphaFoldDB" id="A0A267GY47"/>
<name>A0A267GY47_9PLAT</name>
<dbReference type="OrthoDB" id="6220781at2759"/>
<reference evidence="1 2" key="1">
    <citation type="submission" date="2017-06" db="EMBL/GenBank/DDBJ databases">
        <title>A platform for efficient transgenesis in Macrostomum lignano, a flatworm model organism for stem cell research.</title>
        <authorList>
            <person name="Berezikov E."/>
        </authorList>
    </citation>
    <scope>NUCLEOTIDE SEQUENCE [LARGE SCALE GENOMIC DNA]</scope>
    <source>
        <strain evidence="1">DV1</strain>
        <tissue evidence="1">Whole organism</tissue>
    </source>
</reference>
<dbReference type="EMBL" id="NIVC01000121">
    <property type="protein sequence ID" value="PAA90232.1"/>
    <property type="molecule type" value="Genomic_DNA"/>
</dbReference>
<sequence>FCRSKIPFFSNKQASQVGQMADCNRYFHHHHYQKQPPFAFTGPADKYTALDGCNPRDRLATTAASLVKPPQNQLPCNQRSPTVGGPNPGHTVLHRELHQTEGSPTDRLPNEAHWDRFDPRLHHPRPRVADIQAMSREDFARYRDQKDRNPDLVPRAPNILQSNHCETCAFPWANVYGCSKDQWYHTQHPEYRDINKFPRPNTVGWFGYSHEQLDRHNTGYFWGSNKHV</sequence>
<accession>A0A267GY47</accession>
<evidence type="ECO:0000313" key="1">
    <source>
        <dbReference type="EMBL" id="PAA90232.1"/>
    </source>
</evidence>
<proteinExistence type="predicted"/>
<evidence type="ECO:0000313" key="2">
    <source>
        <dbReference type="Proteomes" id="UP000215902"/>
    </source>
</evidence>
<comment type="caution">
    <text evidence="1">The sequence shown here is derived from an EMBL/GenBank/DDBJ whole genome shotgun (WGS) entry which is preliminary data.</text>
</comment>
<keyword evidence="2" id="KW-1185">Reference proteome</keyword>
<gene>
    <name evidence="1" type="ORF">BOX15_Mlig024949g1</name>
</gene>
<protein>
    <submittedName>
        <fullName evidence="1">Uncharacterized protein</fullName>
    </submittedName>
</protein>
<dbReference type="Proteomes" id="UP000215902">
    <property type="component" value="Unassembled WGS sequence"/>
</dbReference>
<organism evidence="1 2">
    <name type="scientific">Macrostomum lignano</name>
    <dbReference type="NCBI Taxonomy" id="282301"/>
    <lineage>
        <taxon>Eukaryota</taxon>
        <taxon>Metazoa</taxon>
        <taxon>Spiralia</taxon>
        <taxon>Lophotrochozoa</taxon>
        <taxon>Platyhelminthes</taxon>
        <taxon>Rhabditophora</taxon>
        <taxon>Macrostomorpha</taxon>
        <taxon>Macrostomida</taxon>
        <taxon>Macrostomidae</taxon>
        <taxon>Macrostomum</taxon>
    </lineage>
</organism>
<feature type="non-terminal residue" evidence="1">
    <location>
        <position position="1"/>
    </location>
</feature>